<organism evidence="1 2">
    <name type="scientific">Pisolithus tinctorius Marx 270</name>
    <dbReference type="NCBI Taxonomy" id="870435"/>
    <lineage>
        <taxon>Eukaryota</taxon>
        <taxon>Fungi</taxon>
        <taxon>Dikarya</taxon>
        <taxon>Basidiomycota</taxon>
        <taxon>Agaricomycotina</taxon>
        <taxon>Agaricomycetes</taxon>
        <taxon>Agaricomycetidae</taxon>
        <taxon>Boletales</taxon>
        <taxon>Sclerodermatineae</taxon>
        <taxon>Pisolithaceae</taxon>
        <taxon>Pisolithus</taxon>
    </lineage>
</organism>
<dbReference type="EMBL" id="KN831966">
    <property type="protein sequence ID" value="KIO05548.1"/>
    <property type="molecule type" value="Genomic_DNA"/>
</dbReference>
<name>A0A0C3J929_PISTI</name>
<dbReference type="OrthoDB" id="5565328at2759"/>
<evidence type="ECO:0000313" key="1">
    <source>
        <dbReference type="EMBL" id="KIO05548.1"/>
    </source>
</evidence>
<proteinExistence type="predicted"/>
<dbReference type="AlphaFoldDB" id="A0A0C3J929"/>
<dbReference type="HOGENOM" id="CLU_1261990_0_0_1"/>
<sequence length="219" mass="23598">MLGIVYHTHGGRTRATEPRLAALHSLMDSGAPVGGVGSDGLVEVPLSPCPPIHLRVSHPRVIFLLTFLISAVAKRDPVGRRPKKKVFAESGIVQCKAGCDEDGGSGIETNVPPWSSHGDVENIDQSTLRIEADLLCKLAAVSIQRCEFDAAEKYLDTIVAHTRTRIFLGICTPHNAPPCPSRPQNRGHCPSWYTSDQVIPGTSGHVPGLFAVCRTWDVP</sequence>
<protein>
    <submittedName>
        <fullName evidence="1">Uncharacterized protein</fullName>
    </submittedName>
</protein>
<reference evidence="1 2" key="1">
    <citation type="submission" date="2014-04" db="EMBL/GenBank/DDBJ databases">
        <authorList>
            <consortium name="DOE Joint Genome Institute"/>
            <person name="Kuo A."/>
            <person name="Kohler A."/>
            <person name="Costa M.D."/>
            <person name="Nagy L.G."/>
            <person name="Floudas D."/>
            <person name="Copeland A."/>
            <person name="Barry K.W."/>
            <person name="Cichocki N."/>
            <person name="Veneault-Fourrey C."/>
            <person name="LaButti K."/>
            <person name="Lindquist E.A."/>
            <person name="Lipzen A."/>
            <person name="Lundell T."/>
            <person name="Morin E."/>
            <person name="Murat C."/>
            <person name="Sun H."/>
            <person name="Tunlid A."/>
            <person name="Henrissat B."/>
            <person name="Grigoriev I.V."/>
            <person name="Hibbett D.S."/>
            <person name="Martin F."/>
            <person name="Nordberg H.P."/>
            <person name="Cantor M.N."/>
            <person name="Hua S.X."/>
        </authorList>
    </citation>
    <scope>NUCLEOTIDE SEQUENCE [LARGE SCALE GENOMIC DNA]</scope>
    <source>
        <strain evidence="1 2">Marx 270</strain>
    </source>
</reference>
<dbReference type="InParanoid" id="A0A0C3J929"/>
<evidence type="ECO:0000313" key="2">
    <source>
        <dbReference type="Proteomes" id="UP000054217"/>
    </source>
</evidence>
<accession>A0A0C3J929</accession>
<reference evidence="2" key="2">
    <citation type="submission" date="2015-01" db="EMBL/GenBank/DDBJ databases">
        <title>Evolutionary Origins and Diversification of the Mycorrhizal Mutualists.</title>
        <authorList>
            <consortium name="DOE Joint Genome Institute"/>
            <consortium name="Mycorrhizal Genomics Consortium"/>
            <person name="Kohler A."/>
            <person name="Kuo A."/>
            <person name="Nagy L.G."/>
            <person name="Floudas D."/>
            <person name="Copeland A."/>
            <person name="Barry K.W."/>
            <person name="Cichocki N."/>
            <person name="Veneault-Fourrey C."/>
            <person name="LaButti K."/>
            <person name="Lindquist E.A."/>
            <person name="Lipzen A."/>
            <person name="Lundell T."/>
            <person name="Morin E."/>
            <person name="Murat C."/>
            <person name="Riley R."/>
            <person name="Ohm R."/>
            <person name="Sun H."/>
            <person name="Tunlid A."/>
            <person name="Henrissat B."/>
            <person name="Grigoriev I.V."/>
            <person name="Hibbett D.S."/>
            <person name="Martin F."/>
        </authorList>
    </citation>
    <scope>NUCLEOTIDE SEQUENCE [LARGE SCALE GENOMIC DNA]</scope>
    <source>
        <strain evidence="2">Marx 270</strain>
    </source>
</reference>
<gene>
    <name evidence="1" type="ORF">M404DRAFT_999712</name>
</gene>
<keyword evidence="2" id="KW-1185">Reference proteome</keyword>
<dbReference type="Proteomes" id="UP000054217">
    <property type="component" value="Unassembled WGS sequence"/>
</dbReference>